<evidence type="ECO:0000313" key="9">
    <source>
        <dbReference type="Proteomes" id="UP000186817"/>
    </source>
</evidence>
<dbReference type="GO" id="GO:0008270">
    <property type="term" value="F:zinc ion binding"/>
    <property type="evidence" value="ECO:0007669"/>
    <property type="project" value="UniProtKB-KW"/>
</dbReference>
<keyword evidence="3 5" id="KW-0863">Zinc-finger</keyword>
<dbReference type="Pfam" id="PF00642">
    <property type="entry name" value="zf-CCCH"/>
    <property type="match status" value="2"/>
</dbReference>
<feature type="domain" description="C3H1-type" evidence="7">
    <location>
        <begin position="1"/>
        <end position="18"/>
    </location>
</feature>
<dbReference type="PROSITE" id="PS50103">
    <property type="entry name" value="ZF_C3H1"/>
    <property type="match status" value="2"/>
</dbReference>
<reference evidence="8 9" key="1">
    <citation type="submission" date="2016-02" db="EMBL/GenBank/DDBJ databases">
        <title>Genome analysis of coral dinoflagellate symbionts highlights evolutionary adaptations to a symbiotic lifestyle.</title>
        <authorList>
            <person name="Aranda M."/>
            <person name="Li Y."/>
            <person name="Liew Y.J."/>
            <person name="Baumgarten S."/>
            <person name="Simakov O."/>
            <person name="Wilson M."/>
            <person name="Piel J."/>
            <person name="Ashoor H."/>
            <person name="Bougouffa S."/>
            <person name="Bajic V.B."/>
            <person name="Ryu T."/>
            <person name="Ravasi T."/>
            <person name="Bayer T."/>
            <person name="Micklem G."/>
            <person name="Kim H."/>
            <person name="Bhak J."/>
            <person name="Lajeunesse T.C."/>
            <person name="Voolstra C.R."/>
        </authorList>
    </citation>
    <scope>NUCLEOTIDE SEQUENCE [LARGE SCALE GENOMIC DNA]</scope>
    <source>
        <strain evidence="8 9">CCMP2467</strain>
    </source>
</reference>
<dbReference type="InterPro" id="IPR045877">
    <property type="entry name" value="ZFP36-like"/>
</dbReference>
<dbReference type="PANTHER" id="PTHR12547:SF18">
    <property type="entry name" value="PROTEIN TIS11"/>
    <property type="match status" value="1"/>
</dbReference>
<keyword evidence="9" id="KW-1185">Reference proteome</keyword>
<feature type="domain" description="C3H1-type" evidence="7">
    <location>
        <begin position="26"/>
        <end position="53"/>
    </location>
</feature>
<sequence length="134" mass="14298">MVGACKRGAACNFAHTEQDLKEMPDFSKTRICKNFMAGKCELGSACSFAHGQQELIQVKKTNKKDKELTKKPTAFLGGRSGSSASTCPSDGEEGSLCSLSDACLSAETLLFDLEPALWQSSRLDSTGQGLIISL</sequence>
<dbReference type="PANTHER" id="PTHR12547">
    <property type="entry name" value="CCCH ZINC FINGER/TIS11-RELATED"/>
    <property type="match status" value="1"/>
</dbReference>
<dbReference type="InterPro" id="IPR000571">
    <property type="entry name" value="Znf_CCCH"/>
</dbReference>
<dbReference type="InterPro" id="IPR036855">
    <property type="entry name" value="Znf_CCCH_sf"/>
</dbReference>
<comment type="caution">
    <text evidence="8">The sequence shown here is derived from an EMBL/GenBank/DDBJ whole genome shotgun (WGS) entry which is preliminary data.</text>
</comment>
<proteinExistence type="predicted"/>
<organism evidence="8 9">
    <name type="scientific">Symbiodinium microadriaticum</name>
    <name type="common">Dinoflagellate</name>
    <name type="synonym">Zooxanthella microadriatica</name>
    <dbReference type="NCBI Taxonomy" id="2951"/>
    <lineage>
        <taxon>Eukaryota</taxon>
        <taxon>Sar</taxon>
        <taxon>Alveolata</taxon>
        <taxon>Dinophyceae</taxon>
        <taxon>Suessiales</taxon>
        <taxon>Symbiodiniaceae</taxon>
        <taxon>Symbiodinium</taxon>
    </lineage>
</organism>
<dbReference type="SUPFAM" id="SSF90229">
    <property type="entry name" value="CCCH zinc finger"/>
    <property type="match status" value="1"/>
</dbReference>
<evidence type="ECO:0000256" key="6">
    <source>
        <dbReference type="SAM" id="MobiDB-lite"/>
    </source>
</evidence>
<evidence type="ECO:0000313" key="8">
    <source>
        <dbReference type="EMBL" id="OLQ12941.1"/>
    </source>
</evidence>
<feature type="region of interest" description="Disordered" evidence="6">
    <location>
        <begin position="69"/>
        <end position="92"/>
    </location>
</feature>
<dbReference type="Proteomes" id="UP000186817">
    <property type="component" value="Unassembled WGS sequence"/>
</dbReference>
<evidence type="ECO:0000256" key="2">
    <source>
        <dbReference type="ARBA" id="ARBA00022737"/>
    </source>
</evidence>
<dbReference type="EMBL" id="LSRX01000035">
    <property type="protein sequence ID" value="OLQ12941.1"/>
    <property type="molecule type" value="Genomic_DNA"/>
</dbReference>
<dbReference type="SMART" id="SM00356">
    <property type="entry name" value="ZnF_C3H1"/>
    <property type="match status" value="1"/>
</dbReference>
<evidence type="ECO:0000256" key="1">
    <source>
        <dbReference type="ARBA" id="ARBA00022723"/>
    </source>
</evidence>
<name>A0A1Q9EZU3_SYMMI</name>
<accession>A0A1Q9EZU3</accession>
<feature type="zinc finger region" description="C3H1-type" evidence="5">
    <location>
        <begin position="1"/>
        <end position="18"/>
    </location>
</feature>
<evidence type="ECO:0000256" key="4">
    <source>
        <dbReference type="ARBA" id="ARBA00022833"/>
    </source>
</evidence>
<keyword evidence="1 5" id="KW-0479">Metal-binding</keyword>
<evidence type="ECO:0000256" key="3">
    <source>
        <dbReference type="ARBA" id="ARBA00022771"/>
    </source>
</evidence>
<keyword evidence="4 5" id="KW-0862">Zinc</keyword>
<feature type="zinc finger region" description="C3H1-type" evidence="5">
    <location>
        <begin position="26"/>
        <end position="53"/>
    </location>
</feature>
<dbReference type="AlphaFoldDB" id="A0A1Q9EZU3"/>
<protein>
    <recommendedName>
        <fullName evidence="7">C3H1-type domain-containing protein</fullName>
    </recommendedName>
</protein>
<evidence type="ECO:0000256" key="5">
    <source>
        <dbReference type="PROSITE-ProRule" id="PRU00723"/>
    </source>
</evidence>
<dbReference type="Gene3D" id="3.30.1370.210">
    <property type="match status" value="1"/>
</dbReference>
<evidence type="ECO:0000259" key="7">
    <source>
        <dbReference type="PROSITE" id="PS50103"/>
    </source>
</evidence>
<dbReference type="OrthoDB" id="415459at2759"/>
<dbReference type="GO" id="GO:0003729">
    <property type="term" value="F:mRNA binding"/>
    <property type="evidence" value="ECO:0007669"/>
    <property type="project" value="InterPro"/>
</dbReference>
<keyword evidence="2" id="KW-0677">Repeat</keyword>
<gene>
    <name evidence="8" type="ORF">AK812_SmicGene3059</name>
</gene>